<proteinExistence type="predicted"/>
<evidence type="ECO:0000313" key="2">
    <source>
        <dbReference type="Proteomes" id="UP000265520"/>
    </source>
</evidence>
<accession>A0A392M8Z0</accession>
<sequence>MIRTWSIVSQFRFRIWSLQSVCIISQFRFSVGIMNDRWSTGFWFINDGWCVAFRFIRAM</sequence>
<comment type="caution">
    <text evidence="1">The sequence shown here is derived from an EMBL/GenBank/DDBJ whole genome shotgun (WGS) entry which is preliminary data.</text>
</comment>
<name>A0A392M8Z0_9FABA</name>
<gene>
    <name evidence="1" type="ORF">A2U01_0004787</name>
</gene>
<keyword evidence="2" id="KW-1185">Reference proteome</keyword>
<organism evidence="1 2">
    <name type="scientific">Trifolium medium</name>
    <dbReference type="NCBI Taxonomy" id="97028"/>
    <lineage>
        <taxon>Eukaryota</taxon>
        <taxon>Viridiplantae</taxon>
        <taxon>Streptophyta</taxon>
        <taxon>Embryophyta</taxon>
        <taxon>Tracheophyta</taxon>
        <taxon>Spermatophyta</taxon>
        <taxon>Magnoliopsida</taxon>
        <taxon>eudicotyledons</taxon>
        <taxon>Gunneridae</taxon>
        <taxon>Pentapetalae</taxon>
        <taxon>rosids</taxon>
        <taxon>fabids</taxon>
        <taxon>Fabales</taxon>
        <taxon>Fabaceae</taxon>
        <taxon>Papilionoideae</taxon>
        <taxon>50 kb inversion clade</taxon>
        <taxon>NPAAA clade</taxon>
        <taxon>Hologalegina</taxon>
        <taxon>IRL clade</taxon>
        <taxon>Trifolieae</taxon>
        <taxon>Trifolium</taxon>
    </lineage>
</organism>
<reference evidence="1 2" key="1">
    <citation type="journal article" date="2018" name="Front. Plant Sci.">
        <title>Red Clover (Trifolium pratense) and Zigzag Clover (T. medium) - A Picture of Genomic Similarities and Differences.</title>
        <authorList>
            <person name="Dluhosova J."/>
            <person name="Istvanek J."/>
            <person name="Nedelnik J."/>
            <person name="Repkova J."/>
        </authorList>
    </citation>
    <scope>NUCLEOTIDE SEQUENCE [LARGE SCALE GENOMIC DNA]</scope>
    <source>
        <strain evidence="2">cv. 10/8</strain>
        <tissue evidence="1">Leaf</tissue>
    </source>
</reference>
<evidence type="ECO:0000313" key="1">
    <source>
        <dbReference type="EMBL" id="MCH83957.1"/>
    </source>
</evidence>
<dbReference type="EMBL" id="LXQA010006018">
    <property type="protein sequence ID" value="MCH83957.1"/>
    <property type="molecule type" value="Genomic_DNA"/>
</dbReference>
<protein>
    <submittedName>
        <fullName evidence="1">Uncharacterized protein</fullName>
    </submittedName>
</protein>
<dbReference type="Proteomes" id="UP000265520">
    <property type="component" value="Unassembled WGS sequence"/>
</dbReference>
<feature type="non-terminal residue" evidence="1">
    <location>
        <position position="59"/>
    </location>
</feature>
<dbReference type="AlphaFoldDB" id="A0A392M8Z0"/>